<sequence>MTQPNCTRCNDTGTLGVSYVSIDPCDCTAAIPLAPPRPAPHCLLCDDTGFKDHGGDRLDPCDHMQLPPLPELKPCPNPACRSTRVHYKADQRGAQSIACRDCGLSTSMGGQDHQYAMWNGLLRADPGPPKAWLYANKHGDAELIFNRNTDYAVRLREQGYSEDPLYVGVPVTAREAENG</sequence>
<dbReference type="AlphaFoldDB" id="A0A2K2FUL7"/>
<proteinExistence type="predicted"/>
<dbReference type="OrthoDB" id="9849852at2"/>
<name>A0A2K2FUL7_9SPHN</name>
<dbReference type="EMBL" id="LYMM01000073">
    <property type="protein sequence ID" value="PNU02487.1"/>
    <property type="molecule type" value="Genomic_DNA"/>
</dbReference>
<dbReference type="RefSeq" id="WP_103098654.1">
    <property type="nucleotide sequence ID" value="NZ_LYMM01000073.1"/>
</dbReference>
<dbReference type="Proteomes" id="UP000236327">
    <property type="component" value="Unassembled WGS sequence"/>
</dbReference>
<comment type="caution">
    <text evidence="1">The sequence shown here is derived from an EMBL/GenBank/DDBJ whole genome shotgun (WGS) entry which is preliminary data.</text>
</comment>
<keyword evidence="2" id="KW-1185">Reference proteome</keyword>
<reference evidence="1 2" key="1">
    <citation type="submission" date="2016-05" db="EMBL/GenBank/DDBJ databases">
        <title>Complete genome sequence of Novosphingobium guangzhouense SA925(T).</title>
        <authorList>
            <person name="Sha S."/>
        </authorList>
    </citation>
    <scope>NUCLEOTIDE SEQUENCE [LARGE SCALE GENOMIC DNA]</scope>
    <source>
        <strain evidence="1 2">SA925</strain>
    </source>
</reference>
<organism evidence="1 2">
    <name type="scientific">Novosphingobium guangzhouense</name>
    <dbReference type="NCBI Taxonomy" id="1850347"/>
    <lineage>
        <taxon>Bacteria</taxon>
        <taxon>Pseudomonadati</taxon>
        <taxon>Pseudomonadota</taxon>
        <taxon>Alphaproteobacteria</taxon>
        <taxon>Sphingomonadales</taxon>
        <taxon>Sphingomonadaceae</taxon>
        <taxon>Novosphingobium</taxon>
    </lineage>
</organism>
<evidence type="ECO:0000313" key="2">
    <source>
        <dbReference type="Proteomes" id="UP000236327"/>
    </source>
</evidence>
<accession>A0A2K2FUL7</accession>
<protein>
    <submittedName>
        <fullName evidence="1">Uncharacterized protein</fullName>
    </submittedName>
</protein>
<gene>
    <name evidence="1" type="ORF">A8V01_08880</name>
</gene>
<evidence type="ECO:0000313" key="1">
    <source>
        <dbReference type="EMBL" id="PNU02487.1"/>
    </source>
</evidence>